<dbReference type="Pfam" id="PF21834">
    <property type="entry name" value="DUF6894"/>
    <property type="match status" value="1"/>
</dbReference>
<reference evidence="2 3" key="1">
    <citation type="submission" date="2018-05" db="EMBL/GenBank/DDBJ databases">
        <title>Complete Genome Sequence of Methylobacterium sp. 17Sr1-43.</title>
        <authorList>
            <person name="Srinivasan S."/>
        </authorList>
    </citation>
    <scope>NUCLEOTIDE SEQUENCE [LARGE SCALE GENOMIC DNA]</scope>
    <source>
        <strain evidence="2 3">17Sr1-43</strain>
    </source>
</reference>
<gene>
    <name evidence="2" type="ORF">DK427_16910</name>
</gene>
<accession>A0A2U8VTQ4</accession>
<sequence length="81" mass="9388">MARYRFHATNGLECVFDARGKDIRVPERLVRRADEVAQEVMRSLDDRADWSDWHVSVHDLSGRRVLVQPFVSGAEDHLRLA</sequence>
<proteinExistence type="predicted"/>
<feature type="domain" description="DUF6894" evidence="1">
    <location>
        <begin position="3"/>
        <end position="70"/>
    </location>
</feature>
<dbReference type="EMBL" id="CP029551">
    <property type="protein sequence ID" value="AWN37199.1"/>
    <property type="molecule type" value="Genomic_DNA"/>
</dbReference>
<name>A0A2U8VTQ4_9HYPH</name>
<organism evidence="2 3">
    <name type="scientific">Methylobacterium radiodurans</name>
    <dbReference type="NCBI Taxonomy" id="2202828"/>
    <lineage>
        <taxon>Bacteria</taxon>
        <taxon>Pseudomonadati</taxon>
        <taxon>Pseudomonadota</taxon>
        <taxon>Alphaproteobacteria</taxon>
        <taxon>Hyphomicrobiales</taxon>
        <taxon>Methylobacteriaceae</taxon>
        <taxon>Methylobacterium</taxon>
    </lineage>
</organism>
<protein>
    <recommendedName>
        <fullName evidence="1">DUF6894 domain-containing protein</fullName>
    </recommendedName>
</protein>
<evidence type="ECO:0000259" key="1">
    <source>
        <dbReference type="Pfam" id="PF21834"/>
    </source>
</evidence>
<dbReference type="RefSeq" id="WP_109952278.1">
    <property type="nucleotide sequence ID" value="NZ_CP029551.1"/>
</dbReference>
<dbReference type="OrthoDB" id="8244332at2"/>
<dbReference type="InterPro" id="IPR054189">
    <property type="entry name" value="DUF6894"/>
</dbReference>
<dbReference type="KEGG" id="meti:DK427_16910"/>
<evidence type="ECO:0000313" key="2">
    <source>
        <dbReference type="EMBL" id="AWN37199.1"/>
    </source>
</evidence>
<dbReference type="AlphaFoldDB" id="A0A2U8VTQ4"/>
<dbReference type="Proteomes" id="UP000246058">
    <property type="component" value="Chromosome"/>
</dbReference>
<keyword evidence="3" id="KW-1185">Reference proteome</keyword>
<evidence type="ECO:0000313" key="3">
    <source>
        <dbReference type="Proteomes" id="UP000246058"/>
    </source>
</evidence>